<evidence type="ECO:0000256" key="3">
    <source>
        <dbReference type="ARBA" id="ARBA00022837"/>
    </source>
</evidence>
<dbReference type="InterPro" id="IPR035927">
    <property type="entry name" value="DUSP-like_sf"/>
</dbReference>
<protein>
    <submittedName>
        <fullName evidence="7">Ubiquitin carboxyl-terminal hydrolase 32</fullName>
    </submittedName>
</protein>
<dbReference type="InterPro" id="IPR018247">
    <property type="entry name" value="EF_Hand_1_Ca_BS"/>
</dbReference>
<keyword evidence="3" id="KW-0106">Calcium</keyword>
<dbReference type="InterPro" id="IPR011992">
    <property type="entry name" value="EF-hand-dom_pair"/>
</dbReference>
<keyword evidence="7" id="KW-0378">Hydrolase</keyword>
<accession>A0AA35R895</accession>
<sequence length="725" mass="79261">MGAGKSRQVPFSYEEACRRIDPPVLARIEETFRRSFATTGYLPQSTFSRDILGDIVPSKLAEELYRGFGGTQKGLSLKDLVCGLALLAHGSVDEKAKFLALLLSVDGYSVEREAVDKMVAACDAGGYTPVDLDTLFTRDPLCTVREFEEWVKRHSNLSSFTKWLLVPGESGFSLVGEPDPPSFYQTLGQLHGVSEKEVMDLERTYWSLKSGITTGGGSRFDLETFVFYASPPVPEPLCRGLFEAFDENCDGQLDLAEMVRAVGWSCRSSPREKHNLCFKIFDEDRDGVLSREELTGAITHLQTIVRENSEETPEDIEDIDSTVNSAMEKFALTKEGCLNEEEYFKWAESTTPLSLSLLHLLYQVCHVRFGLRPRTKADETMVIGGYMLRFHKTGLRPGDTVYIIDGEWFKQWRKVTGYEGDPCSNDAASSGKKKKKKKDKHRHKKHRAPSPQVILEAGKAHASTQTPPTGTGGVGMGGEAGLVERGEDVVELLTVAEGGGGGRQMTPNSSFSSLNWGDSPSQASSGVVAGREGAGPVENSIPLIDNSGLLVHDSTNKKVTSLTNEGGFLKKELVEGETFFFLPVVVWKVFTSWYGTAGLQGGPALPRLVRADGSIDFHPVQFKVYRHTTLPPAGKQSSLPWPLPSFFGTLGISSSKPATPPIVSSAGVGPGGADGGPIQPPLPRRVLYYYAAFTGATAVAEMSEYIEKVLHVKSEDLRLYDLTDE</sequence>
<evidence type="ECO:0000256" key="1">
    <source>
        <dbReference type="ARBA" id="ARBA00022723"/>
    </source>
</evidence>
<feature type="region of interest" description="Disordered" evidence="4">
    <location>
        <begin position="513"/>
        <end position="534"/>
    </location>
</feature>
<dbReference type="PRINTS" id="PR00450">
    <property type="entry name" value="RECOVERIN"/>
</dbReference>
<dbReference type="Pfam" id="PF13499">
    <property type="entry name" value="EF-hand_7"/>
    <property type="match status" value="1"/>
</dbReference>
<feature type="domain" description="DUSP" evidence="6">
    <location>
        <begin position="374"/>
        <end position="610"/>
    </location>
</feature>
<dbReference type="EMBL" id="CASHTH010000659">
    <property type="protein sequence ID" value="CAI8006048.1"/>
    <property type="molecule type" value="Genomic_DNA"/>
</dbReference>
<dbReference type="InterPro" id="IPR002048">
    <property type="entry name" value="EF_hand_dom"/>
</dbReference>
<dbReference type="InterPro" id="IPR006615">
    <property type="entry name" value="Pept_C19_DUSP"/>
</dbReference>
<dbReference type="PANTHER" id="PTHR23055">
    <property type="entry name" value="CALCIUM BINDING PROTEINS"/>
    <property type="match status" value="1"/>
</dbReference>
<dbReference type="AlphaFoldDB" id="A0AA35R895"/>
<evidence type="ECO:0000259" key="6">
    <source>
        <dbReference type="PROSITE" id="PS51283"/>
    </source>
</evidence>
<feature type="compositionally biased region" description="Polar residues" evidence="4">
    <location>
        <begin position="513"/>
        <end position="525"/>
    </location>
</feature>
<evidence type="ECO:0000313" key="7">
    <source>
        <dbReference type="EMBL" id="CAI8006048.1"/>
    </source>
</evidence>
<proteinExistence type="predicted"/>
<evidence type="ECO:0000259" key="5">
    <source>
        <dbReference type="PROSITE" id="PS50222"/>
    </source>
</evidence>
<keyword evidence="8" id="KW-1185">Reference proteome</keyword>
<feature type="compositionally biased region" description="Basic residues" evidence="4">
    <location>
        <begin position="431"/>
        <end position="448"/>
    </location>
</feature>
<keyword evidence="2" id="KW-0677">Repeat</keyword>
<evidence type="ECO:0000256" key="2">
    <source>
        <dbReference type="ARBA" id="ARBA00022737"/>
    </source>
</evidence>
<name>A0AA35R895_GEOBA</name>
<keyword evidence="1" id="KW-0479">Metal-binding</keyword>
<reference evidence="7" key="1">
    <citation type="submission" date="2023-03" db="EMBL/GenBank/DDBJ databases">
        <authorList>
            <person name="Steffen K."/>
            <person name="Cardenas P."/>
        </authorList>
    </citation>
    <scope>NUCLEOTIDE SEQUENCE</scope>
</reference>
<dbReference type="InterPro" id="IPR057368">
    <property type="entry name" value="USP32_N"/>
</dbReference>
<evidence type="ECO:0000256" key="4">
    <source>
        <dbReference type="SAM" id="MobiDB-lite"/>
    </source>
</evidence>
<evidence type="ECO:0000313" key="8">
    <source>
        <dbReference type="Proteomes" id="UP001174909"/>
    </source>
</evidence>
<feature type="region of interest" description="Disordered" evidence="4">
    <location>
        <begin position="420"/>
        <end position="474"/>
    </location>
</feature>
<dbReference type="SMART" id="SM00695">
    <property type="entry name" value="DUSP"/>
    <property type="match status" value="1"/>
</dbReference>
<dbReference type="Gene3D" id="3.30.2230.10">
    <property type="entry name" value="DUSP-like"/>
    <property type="match status" value="1"/>
</dbReference>
<dbReference type="InterPro" id="IPR028846">
    <property type="entry name" value="Recoverin"/>
</dbReference>
<feature type="domain" description="EF-hand" evidence="5">
    <location>
        <begin position="269"/>
        <end position="304"/>
    </location>
</feature>
<feature type="domain" description="EF-hand" evidence="5">
    <location>
        <begin position="233"/>
        <end position="268"/>
    </location>
</feature>
<dbReference type="SUPFAM" id="SSF143791">
    <property type="entry name" value="DUSP-like"/>
    <property type="match status" value="1"/>
</dbReference>
<gene>
    <name evidence="7" type="ORF">GBAR_LOCUS4540</name>
</gene>
<dbReference type="GO" id="GO:0005509">
    <property type="term" value="F:calcium ion binding"/>
    <property type="evidence" value="ECO:0007669"/>
    <property type="project" value="InterPro"/>
</dbReference>
<dbReference type="SMART" id="SM00054">
    <property type="entry name" value="EFh"/>
    <property type="match status" value="2"/>
</dbReference>
<dbReference type="Pfam" id="PF25265">
    <property type="entry name" value="USP32_N"/>
    <property type="match status" value="1"/>
</dbReference>
<dbReference type="GO" id="GO:0004843">
    <property type="term" value="F:cysteine-type deubiquitinase activity"/>
    <property type="evidence" value="ECO:0007669"/>
    <property type="project" value="InterPro"/>
</dbReference>
<dbReference type="PANTHER" id="PTHR23055:SF188">
    <property type="entry name" value="EF-HAND DOMAIN-CONTAINING PROTEIN"/>
    <property type="match status" value="1"/>
</dbReference>
<feature type="non-terminal residue" evidence="7">
    <location>
        <position position="1"/>
    </location>
</feature>
<dbReference type="Proteomes" id="UP001174909">
    <property type="component" value="Unassembled WGS sequence"/>
</dbReference>
<dbReference type="PROSITE" id="PS50222">
    <property type="entry name" value="EF_HAND_2"/>
    <property type="match status" value="2"/>
</dbReference>
<dbReference type="SUPFAM" id="SSF47473">
    <property type="entry name" value="EF-hand"/>
    <property type="match status" value="1"/>
</dbReference>
<organism evidence="7 8">
    <name type="scientific">Geodia barretti</name>
    <name type="common">Barrett's horny sponge</name>
    <dbReference type="NCBI Taxonomy" id="519541"/>
    <lineage>
        <taxon>Eukaryota</taxon>
        <taxon>Metazoa</taxon>
        <taxon>Porifera</taxon>
        <taxon>Demospongiae</taxon>
        <taxon>Heteroscleromorpha</taxon>
        <taxon>Tetractinellida</taxon>
        <taxon>Astrophorina</taxon>
        <taxon>Geodiidae</taxon>
        <taxon>Geodia</taxon>
    </lineage>
</organism>
<comment type="caution">
    <text evidence="7">The sequence shown here is derived from an EMBL/GenBank/DDBJ whole genome shotgun (WGS) entry which is preliminary data.</text>
</comment>
<dbReference type="Pfam" id="PF06337">
    <property type="entry name" value="DUSP"/>
    <property type="match status" value="1"/>
</dbReference>
<dbReference type="Gene3D" id="1.10.238.10">
    <property type="entry name" value="EF-hand"/>
    <property type="match status" value="2"/>
</dbReference>
<dbReference type="PROSITE" id="PS00018">
    <property type="entry name" value="EF_HAND_1"/>
    <property type="match status" value="2"/>
</dbReference>
<dbReference type="PROSITE" id="PS51283">
    <property type="entry name" value="DUSP"/>
    <property type="match status" value="1"/>
</dbReference>